<keyword evidence="2" id="KW-1185">Reference proteome</keyword>
<dbReference type="OrthoDB" id="9858249at2"/>
<evidence type="ECO:0000313" key="2">
    <source>
        <dbReference type="Proteomes" id="UP000000939"/>
    </source>
</evidence>
<dbReference type="RefSeq" id="WP_013134658.1">
    <property type="nucleotide sequence ID" value="NC_014166.1"/>
</dbReference>
<dbReference type="Proteomes" id="UP000000939">
    <property type="component" value="Chromosome"/>
</dbReference>
<evidence type="ECO:0000313" key="1">
    <source>
        <dbReference type="EMBL" id="ADG92513.1"/>
    </source>
</evidence>
<organism evidence="1 2">
    <name type="scientific">Arcobacter nitrofigilis (strain ATCC 33309 / DSM 7299 / CCUG 15893 / LMG 7604 / NCTC 12251 / CI)</name>
    <name type="common">Campylobacter nitrofigilis</name>
    <dbReference type="NCBI Taxonomy" id="572480"/>
    <lineage>
        <taxon>Bacteria</taxon>
        <taxon>Pseudomonadati</taxon>
        <taxon>Campylobacterota</taxon>
        <taxon>Epsilonproteobacteria</taxon>
        <taxon>Campylobacterales</taxon>
        <taxon>Arcobacteraceae</taxon>
        <taxon>Arcobacter</taxon>
    </lineage>
</organism>
<gene>
    <name evidence="1" type="ordered locus">Arnit_0849</name>
</gene>
<dbReference type="AlphaFoldDB" id="D5V2T1"/>
<name>D5V2T1_ARCNC</name>
<accession>D5V2T1</accession>
<proteinExistence type="predicted"/>
<sequence length="94" mass="10684" precursor="true">MKIKFLLLTIFTIITLASSSYLNKDTKIDEKLYSKIINTPLENLSGVFKIDTKNIIKKLTDNNIKIINKEQTIIQIALSNSKDSNEIIDLILSN</sequence>
<dbReference type="KEGG" id="ant:Arnit_0849"/>
<reference evidence="1 2" key="1">
    <citation type="journal article" date="2010" name="Stand. Genomic Sci.">
        <title>Complete genome sequence of Arcobacter nitrofigilis type strain (CI).</title>
        <authorList>
            <person name="Pati A."/>
            <person name="Gronow S."/>
            <person name="Lapidus A."/>
            <person name="Copeland A."/>
            <person name="Glavina Del Rio T."/>
            <person name="Nolan M."/>
            <person name="Lucas S."/>
            <person name="Tice H."/>
            <person name="Cheng J.F."/>
            <person name="Han C."/>
            <person name="Chertkov O."/>
            <person name="Bruce D."/>
            <person name="Tapia R."/>
            <person name="Goodwin L."/>
            <person name="Pitluck S."/>
            <person name="Liolios K."/>
            <person name="Ivanova N."/>
            <person name="Mavromatis K."/>
            <person name="Chen A."/>
            <person name="Palaniappan K."/>
            <person name="Land M."/>
            <person name="Hauser L."/>
            <person name="Chang Y.J."/>
            <person name="Jeffries C.D."/>
            <person name="Detter J.C."/>
            <person name="Rohde M."/>
            <person name="Goker M."/>
            <person name="Bristow J."/>
            <person name="Eisen J.A."/>
            <person name="Markowitz V."/>
            <person name="Hugenholtz P."/>
            <person name="Klenk H.P."/>
            <person name="Kyrpides N.C."/>
        </authorList>
    </citation>
    <scope>NUCLEOTIDE SEQUENCE [LARGE SCALE GENOMIC DNA]</scope>
    <source>
        <strain evidence="2">ATCC 33309 / DSM 7299 / CCUG 15893 / LMG 7604 / NCTC 12251 / CI</strain>
    </source>
</reference>
<protein>
    <submittedName>
        <fullName evidence="1">Uncharacterized protein</fullName>
    </submittedName>
</protein>
<dbReference type="HOGENOM" id="CLU_2379996_0_0_7"/>
<dbReference type="EMBL" id="CP001999">
    <property type="protein sequence ID" value="ADG92513.1"/>
    <property type="molecule type" value="Genomic_DNA"/>
</dbReference>